<proteinExistence type="inferred from homology"/>
<dbReference type="InterPro" id="IPR051545">
    <property type="entry name" value="NAD(P)H_dehydrogenase_qn"/>
</dbReference>
<dbReference type="InterPro" id="IPR003680">
    <property type="entry name" value="Flavodoxin_fold"/>
</dbReference>
<dbReference type="InterPro" id="IPR029039">
    <property type="entry name" value="Flavoprotein-like_sf"/>
</dbReference>
<comment type="caution">
    <text evidence="4">The sequence shown here is derived from an EMBL/GenBank/DDBJ whole genome shotgun (WGS) entry which is preliminary data.</text>
</comment>
<sequence length="287" mass="32958">MRVLVVYAHNEKKSFNHALLDSAIRTLEEEGHNVTVSDLYEQEFDPVISRKDFTPEYEIDRREHVNYALEYGKAWKEGRIDKKIVREQEKLDEADLVIFQFPMFWMSMPAILKGWFDRVFIENYAFGEGGKYYDTARFSGKKALISITTGGGRGWFTDHSPNGDINVILWPIQVGIIDNGILRFVGFDVLAAQVHYAVETATEKERQLILSGWTKRLKRLSEEKPIEFVSLSQYEYEDASKPIQGMRLKEKTLDQNADSGFGLTVGQHLGKPIPPNSLIYNNKVIES</sequence>
<dbReference type="Gene3D" id="3.40.50.360">
    <property type="match status" value="1"/>
</dbReference>
<dbReference type="AlphaFoldDB" id="A0A7I8VKV2"/>
<dbReference type="Proteomes" id="UP000549394">
    <property type="component" value="Unassembled WGS sequence"/>
</dbReference>
<gene>
    <name evidence="4" type="ORF">DGYR_LOCUS3966</name>
</gene>
<evidence type="ECO:0000256" key="2">
    <source>
        <dbReference type="ARBA" id="ARBA00023002"/>
    </source>
</evidence>
<feature type="domain" description="Flavodoxin-like fold" evidence="3">
    <location>
        <begin position="1"/>
        <end position="206"/>
    </location>
</feature>
<name>A0A7I8VKV2_9ANNE</name>
<evidence type="ECO:0000313" key="5">
    <source>
        <dbReference type="Proteomes" id="UP000549394"/>
    </source>
</evidence>
<keyword evidence="2" id="KW-0560">Oxidoreductase</keyword>
<accession>A0A7I8VKV2</accession>
<comment type="similarity">
    <text evidence="1">Belongs to the NAD(P)H dehydrogenase (quinone) family.</text>
</comment>
<dbReference type="GO" id="GO:0003955">
    <property type="term" value="F:NAD(P)H dehydrogenase (quinone) activity"/>
    <property type="evidence" value="ECO:0007669"/>
    <property type="project" value="TreeGrafter"/>
</dbReference>
<evidence type="ECO:0000313" key="4">
    <source>
        <dbReference type="EMBL" id="CAD5115202.1"/>
    </source>
</evidence>
<dbReference type="PANTHER" id="PTHR10204">
    <property type="entry name" value="NAD P H OXIDOREDUCTASE-RELATED"/>
    <property type="match status" value="1"/>
</dbReference>
<protein>
    <submittedName>
        <fullName evidence="4">DgyrCDS4197</fullName>
    </submittedName>
</protein>
<dbReference type="PANTHER" id="PTHR10204:SF33">
    <property type="entry name" value="RIBOSYLDIHYDRONICOTINAMIDE DEHYDROGENASE [QUINONE]"/>
    <property type="match status" value="1"/>
</dbReference>
<dbReference type="SUPFAM" id="SSF52218">
    <property type="entry name" value="Flavoproteins"/>
    <property type="match status" value="1"/>
</dbReference>
<dbReference type="GO" id="GO:0005829">
    <property type="term" value="C:cytosol"/>
    <property type="evidence" value="ECO:0007669"/>
    <property type="project" value="TreeGrafter"/>
</dbReference>
<dbReference type="EMBL" id="CAJFCJ010000006">
    <property type="protein sequence ID" value="CAD5115202.1"/>
    <property type="molecule type" value="Genomic_DNA"/>
</dbReference>
<dbReference type="Pfam" id="PF02525">
    <property type="entry name" value="Flavodoxin_2"/>
    <property type="match status" value="1"/>
</dbReference>
<evidence type="ECO:0000259" key="3">
    <source>
        <dbReference type="Pfam" id="PF02525"/>
    </source>
</evidence>
<evidence type="ECO:0000256" key="1">
    <source>
        <dbReference type="ARBA" id="ARBA00006252"/>
    </source>
</evidence>
<keyword evidence="5" id="KW-1185">Reference proteome</keyword>
<organism evidence="4 5">
    <name type="scientific">Dimorphilus gyrociliatus</name>
    <dbReference type="NCBI Taxonomy" id="2664684"/>
    <lineage>
        <taxon>Eukaryota</taxon>
        <taxon>Metazoa</taxon>
        <taxon>Spiralia</taxon>
        <taxon>Lophotrochozoa</taxon>
        <taxon>Annelida</taxon>
        <taxon>Polychaeta</taxon>
        <taxon>Polychaeta incertae sedis</taxon>
        <taxon>Dinophilidae</taxon>
        <taxon>Dimorphilus</taxon>
    </lineage>
</organism>
<reference evidence="4 5" key="1">
    <citation type="submission" date="2020-08" db="EMBL/GenBank/DDBJ databases">
        <authorList>
            <person name="Hejnol A."/>
        </authorList>
    </citation>
    <scope>NUCLEOTIDE SEQUENCE [LARGE SCALE GENOMIC DNA]</scope>
</reference>
<dbReference type="OrthoDB" id="26889at2759"/>